<reference evidence="1 2" key="1">
    <citation type="journal article" date="2021" name="Front. Genet.">
        <title>Chromosome-Level Genome Assembly Reveals Significant Gene Expansion in the Toll and IMD Signaling Pathways of Dendrolimus kikuchii.</title>
        <authorList>
            <person name="Zhou J."/>
            <person name="Wu P."/>
            <person name="Xiong Z."/>
            <person name="Liu N."/>
            <person name="Zhao N."/>
            <person name="Ji M."/>
            <person name="Qiu Y."/>
            <person name="Yang B."/>
        </authorList>
    </citation>
    <scope>NUCLEOTIDE SEQUENCE [LARGE SCALE GENOMIC DNA]</scope>
    <source>
        <strain evidence="1">Ann1</strain>
    </source>
</reference>
<evidence type="ECO:0000313" key="2">
    <source>
        <dbReference type="Proteomes" id="UP000824533"/>
    </source>
</evidence>
<accession>A0ACC1DCH1</accession>
<organism evidence="1 2">
    <name type="scientific">Dendrolimus kikuchii</name>
    <dbReference type="NCBI Taxonomy" id="765133"/>
    <lineage>
        <taxon>Eukaryota</taxon>
        <taxon>Metazoa</taxon>
        <taxon>Ecdysozoa</taxon>
        <taxon>Arthropoda</taxon>
        <taxon>Hexapoda</taxon>
        <taxon>Insecta</taxon>
        <taxon>Pterygota</taxon>
        <taxon>Neoptera</taxon>
        <taxon>Endopterygota</taxon>
        <taxon>Lepidoptera</taxon>
        <taxon>Glossata</taxon>
        <taxon>Ditrysia</taxon>
        <taxon>Bombycoidea</taxon>
        <taxon>Lasiocampidae</taxon>
        <taxon>Dendrolimus</taxon>
    </lineage>
</organism>
<comment type="caution">
    <text evidence="1">The sequence shown here is derived from an EMBL/GenBank/DDBJ whole genome shotgun (WGS) entry which is preliminary data.</text>
</comment>
<sequence length="109" mass="13350">MATNEETLSDADKDFIAQCEEEFKHRYTDDDQEFMKVFNSEPSKPPIVDPWYVSHNSGRRNDRRNRRDHPYERYGNRSGGRGYHNQRDDRQGYRTFDNRRQGYQRQRHY</sequence>
<proteinExistence type="predicted"/>
<protein>
    <submittedName>
        <fullName evidence="1">Uncharacterized protein</fullName>
    </submittedName>
</protein>
<gene>
    <name evidence="1" type="ORF">K1T71_003388</name>
</gene>
<evidence type="ECO:0000313" key="1">
    <source>
        <dbReference type="EMBL" id="KAJ0181303.1"/>
    </source>
</evidence>
<name>A0ACC1DCH1_9NEOP</name>
<dbReference type="Proteomes" id="UP000824533">
    <property type="component" value="Linkage Group LG05"/>
</dbReference>
<keyword evidence="2" id="KW-1185">Reference proteome</keyword>
<dbReference type="EMBL" id="CM034391">
    <property type="protein sequence ID" value="KAJ0181303.1"/>
    <property type="molecule type" value="Genomic_DNA"/>
</dbReference>